<proteinExistence type="predicted"/>
<reference evidence="1 2" key="1">
    <citation type="journal article" date="2018" name="Sci. Rep.">
        <title>Genomic signatures of local adaptation to the degree of environmental predictability in rotifers.</title>
        <authorList>
            <person name="Franch-Gras L."/>
            <person name="Hahn C."/>
            <person name="Garcia-Roger E.M."/>
            <person name="Carmona M.J."/>
            <person name="Serra M."/>
            <person name="Gomez A."/>
        </authorList>
    </citation>
    <scope>NUCLEOTIDE SEQUENCE [LARGE SCALE GENOMIC DNA]</scope>
    <source>
        <strain evidence="1">HYR1</strain>
    </source>
</reference>
<evidence type="ECO:0000313" key="2">
    <source>
        <dbReference type="Proteomes" id="UP000276133"/>
    </source>
</evidence>
<dbReference type="AlphaFoldDB" id="A0A3M7QJR0"/>
<sequence>MALENNSRKRKHFFIDRFIKSNNIIDLTIRKQRDTIVQNLFDSFSIFVKFIKLIKISSNIVEIVEIV</sequence>
<gene>
    <name evidence="1" type="ORF">BpHYR1_048544</name>
</gene>
<dbReference type="Proteomes" id="UP000276133">
    <property type="component" value="Unassembled WGS sequence"/>
</dbReference>
<dbReference type="EMBL" id="REGN01005892">
    <property type="protein sequence ID" value="RNA11676.1"/>
    <property type="molecule type" value="Genomic_DNA"/>
</dbReference>
<keyword evidence="2" id="KW-1185">Reference proteome</keyword>
<comment type="caution">
    <text evidence="1">The sequence shown here is derived from an EMBL/GenBank/DDBJ whole genome shotgun (WGS) entry which is preliminary data.</text>
</comment>
<protein>
    <submittedName>
        <fullName evidence="1">Uncharacterized protein</fullName>
    </submittedName>
</protein>
<name>A0A3M7QJR0_BRAPC</name>
<evidence type="ECO:0000313" key="1">
    <source>
        <dbReference type="EMBL" id="RNA11676.1"/>
    </source>
</evidence>
<organism evidence="1 2">
    <name type="scientific">Brachionus plicatilis</name>
    <name type="common">Marine rotifer</name>
    <name type="synonym">Brachionus muelleri</name>
    <dbReference type="NCBI Taxonomy" id="10195"/>
    <lineage>
        <taxon>Eukaryota</taxon>
        <taxon>Metazoa</taxon>
        <taxon>Spiralia</taxon>
        <taxon>Gnathifera</taxon>
        <taxon>Rotifera</taxon>
        <taxon>Eurotatoria</taxon>
        <taxon>Monogononta</taxon>
        <taxon>Pseudotrocha</taxon>
        <taxon>Ploima</taxon>
        <taxon>Brachionidae</taxon>
        <taxon>Brachionus</taxon>
    </lineage>
</organism>
<accession>A0A3M7QJR0</accession>